<dbReference type="OrthoDB" id="300289at2759"/>
<feature type="compositionally biased region" description="Basic and acidic residues" evidence="1">
    <location>
        <begin position="302"/>
        <end position="314"/>
    </location>
</feature>
<feature type="compositionally biased region" description="Low complexity" evidence="1">
    <location>
        <begin position="689"/>
        <end position="705"/>
    </location>
</feature>
<dbReference type="InterPro" id="IPR009060">
    <property type="entry name" value="UBA-like_sf"/>
</dbReference>
<feature type="compositionally biased region" description="Pro residues" evidence="1">
    <location>
        <begin position="189"/>
        <end position="198"/>
    </location>
</feature>
<dbReference type="Proteomes" id="UP000193467">
    <property type="component" value="Unassembled WGS sequence"/>
</dbReference>
<keyword evidence="5" id="KW-1185">Reference proteome</keyword>
<dbReference type="Gene3D" id="1.10.246.120">
    <property type="match status" value="1"/>
</dbReference>
<protein>
    <recommendedName>
        <fullName evidence="6">Guanine nucleotide exchange factor Vps9</fullName>
    </recommendedName>
</protein>
<feature type="compositionally biased region" description="Low complexity" evidence="1">
    <location>
        <begin position="267"/>
        <end position="288"/>
    </location>
</feature>
<feature type="compositionally biased region" description="Polar residues" evidence="1">
    <location>
        <begin position="34"/>
        <end position="44"/>
    </location>
</feature>
<evidence type="ECO:0000259" key="3">
    <source>
        <dbReference type="PROSITE" id="PS51205"/>
    </source>
</evidence>
<feature type="domain" description="VPS9" evidence="3">
    <location>
        <begin position="450"/>
        <end position="649"/>
    </location>
</feature>
<dbReference type="Gene3D" id="1.10.8.10">
    <property type="entry name" value="DNA helicase RuvA subunit, C-terminal domain"/>
    <property type="match status" value="1"/>
</dbReference>
<feature type="region of interest" description="Disordered" evidence="1">
    <location>
        <begin position="473"/>
        <end position="535"/>
    </location>
</feature>
<feature type="compositionally biased region" description="Polar residues" evidence="1">
    <location>
        <begin position="77"/>
        <end position="86"/>
    </location>
</feature>
<proteinExistence type="predicted"/>
<comment type="caution">
    <text evidence="4">The sequence shown here is derived from an EMBL/GenBank/DDBJ whole genome shotgun (WGS) entry which is preliminary data.</text>
</comment>
<dbReference type="InterPro" id="IPR003892">
    <property type="entry name" value="CUE"/>
</dbReference>
<evidence type="ECO:0000313" key="5">
    <source>
        <dbReference type="Proteomes" id="UP000193467"/>
    </source>
</evidence>
<dbReference type="InterPro" id="IPR045046">
    <property type="entry name" value="Vps9-like"/>
</dbReference>
<sequence length="907" mass="96913">MSAWDDQQGAARDSAPPQLPPFEETGDVWASTAPPASTAGNDAQSLLAAVAHPLPHSMLADLDPFAPPPASSSSSAGSNYQPTYTTLGHHVAPASLLEILPPESDGEPSPSPTTSGFTHLPTAFQLDGEGGAQSQAPTPPEHDGPRPPAKPASGAGLGSPPPPTSSSPSNFFSGVFRSISSSAATTPTPSSPAPPTPSKPTISTQTALQRTSSTEGAAARLREELNEKAGTGSSASSGRGATTTDLPPSSTSHLPKPLASIASVFRSPLASRTSSPSSTPLGTSPTNSRGGDPARVGGAGSGREKEGGSSRMEKGGAGGSREGKERQKQDEEAQFDFNRFLEQMRSRSADPIAKYLRSFLKEFSRRPPISTADQIRVINDFLDFIATKMRGVDPWRSYWREYEGERAEEEFEMSMEAMEKLVMNRVWHLTFTPALDLSTLPNETSPTGDVERDAILSQRIKLFAWIKPSHLDLPIPDPEDDEEEGAGPSRGGTPKLPEDLLSGGEDEGGEKDQGVEGEKKVEEEKRETPEEARAKARQVQGFLDFARRELGKMNQYKAPRDKLICVLNCCKVIFGLIRHLSTKEEGADTFIPFLIYVVLKSNPEHLVSNLQYIQRFRNPEKLSGEGGYYLSSLNGAISFIETVDASSLSNITQEDFETNVATAIRNLPQPDDSPRLTRPPQFPSPSTSPNPGRSPNRSPNPNRSPDLGRGGETPRPRPPPLSTNTTSPSAAPPADLPLTSPEGTDVDSPSLLQQPGLSFPSTAKGFLLRSTDSVERIVSKPLGAIGRIFEQLDQAVSDTGVAGPRMSPRGGQQPLPAIPGVGGQQGQPQGQLSERRSGSLEGMYAGEGTTAEEVSREIDRQTEERRMASIGTLKNVFPNLEDEVLEMVLLSNSGDMAKTIDALLEMS</sequence>
<dbReference type="Pfam" id="PF18151">
    <property type="entry name" value="DUF5601"/>
    <property type="match status" value="1"/>
</dbReference>
<organism evidence="4 5">
    <name type="scientific">Leucosporidium creatinivorum</name>
    <dbReference type="NCBI Taxonomy" id="106004"/>
    <lineage>
        <taxon>Eukaryota</taxon>
        <taxon>Fungi</taxon>
        <taxon>Dikarya</taxon>
        <taxon>Basidiomycota</taxon>
        <taxon>Pucciniomycotina</taxon>
        <taxon>Microbotryomycetes</taxon>
        <taxon>Leucosporidiales</taxon>
        <taxon>Leucosporidium</taxon>
    </lineage>
</organism>
<dbReference type="PANTHER" id="PTHR23101:SF25">
    <property type="entry name" value="GTPASE-ACTIVATING PROTEIN AND VPS9 DOMAIN-CONTAINING PROTEIN 1"/>
    <property type="match status" value="1"/>
</dbReference>
<dbReference type="InterPro" id="IPR003123">
    <property type="entry name" value="VPS9"/>
</dbReference>
<dbReference type="PROSITE" id="PS51140">
    <property type="entry name" value="CUE"/>
    <property type="match status" value="1"/>
</dbReference>
<dbReference type="GO" id="GO:0005085">
    <property type="term" value="F:guanyl-nucleotide exchange factor activity"/>
    <property type="evidence" value="ECO:0007669"/>
    <property type="project" value="InterPro"/>
</dbReference>
<dbReference type="GO" id="GO:0016192">
    <property type="term" value="P:vesicle-mediated transport"/>
    <property type="evidence" value="ECO:0007669"/>
    <property type="project" value="InterPro"/>
</dbReference>
<dbReference type="PANTHER" id="PTHR23101">
    <property type="entry name" value="RAB GDP/GTP EXCHANGE FACTOR"/>
    <property type="match status" value="1"/>
</dbReference>
<evidence type="ECO:0000256" key="1">
    <source>
        <dbReference type="SAM" id="MobiDB-lite"/>
    </source>
</evidence>
<dbReference type="PROSITE" id="PS51205">
    <property type="entry name" value="VPS9"/>
    <property type="match status" value="1"/>
</dbReference>
<accession>A0A1Y2G407</accession>
<dbReference type="SUPFAM" id="SSF46934">
    <property type="entry name" value="UBA-like"/>
    <property type="match status" value="1"/>
</dbReference>
<feature type="domain" description="CUE" evidence="2">
    <location>
        <begin position="865"/>
        <end position="907"/>
    </location>
</feature>
<dbReference type="EMBL" id="MCGR01000001">
    <property type="protein sequence ID" value="ORY92652.1"/>
    <property type="molecule type" value="Genomic_DNA"/>
</dbReference>
<dbReference type="GO" id="GO:0005829">
    <property type="term" value="C:cytosol"/>
    <property type="evidence" value="ECO:0007669"/>
    <property type="project" value="TreeGrafter"/>
</dbReference>
<dbReference type="GO" id="GO:0043130">
    <property type="term" value="F:ubiquitin binding"/>
    <property type="evidence" value="ECO:0007669"/>
    <property type="project" value="InterPro"/>
</dbReference>
<evidence type="ECO:0000259" key="2">
    <source>
        <dbReference type="PROSITE" id="PS51140"/>
    </source>
</evidence>
<evidence type="ECO:0000313" key="4">
    <source>
        <dbReference type="EMBL" id="ORY92652.1"/>
    </source>
</evidence>
<reference evidence="4 5" key="1">
    <citation type="submission" date="2016-07" db="EMBL/GenBank/DDBJ databases">
        <title>Pervasive Adenine N6-methylation of Active Genes in Fungi.</title>
        <authorList>
            <consortium name="DOE Joint Genome Institute"/>
            <person name="Mondo S.J."/>
            <person name="Dannebaum R.O."/>
            <person name="Kuo R.C."/>
            <person name="Labutti K."/>
            <person name="Haridas S."/>
            <person name="Kuo A."/>
            <person name="Salamov A."/>
            <person name="Ahrendt S.R."/>
            <person name="Lipzen A."/>
            <person name="Sullivan W."/>
            <person name="Andreopoulos W.B."/>
            <person name="Clum A."/>
            <person name="Lindquist E."/>
            <person name="Daum C."/>
            <person name="Ramamoorthy G.K."/>
            <person name="Gryganskyi A."/>
            <person name="Culley D."/>
            <person name="Magnuson J.K."/>
            <person name="James T.Y."/>
            <person name="O'Malley M.A."/>
            <person name="Stajich J.E."/>
            <person name="Spatafora J.W."/>
            <person name="Visel A."/>
            <person name="Grigoriev I.V."/>
        </authorList>
    </citation>
    <scope>NUCLEOTIDE SEQUENCE [LARGE SCALE GENOMIC DNA]</scope>
    <source>
        <strain evidence="4 5">62-1032</strain>
    </source>
</reference>
<dbReference type="Pfam" id="PF02204">
    <property type="entry name" value="VPS9"/>
    <property type="match status" value="1"/>
</dbReference>
<dbReference type="SUPFAM" id="SSF109993">
    <property type="entry name" value="VPS9 domain"/>
    <property type="match status" value="1"/>
</dbReference>
<feature type="region of interest" description="Disordered" evidence="1">
    <location>
        <begin position="666"/>
        <end position="757"/>
    </location>
</feature>
<name>A0A1Y2G407_9BASI</name>
<feature type="region of interest" description="Disordered" evidence="1">
    <location>
        <begin position="58"/>
        <end position="332"/>
    </location>
</feature>
<feature type="compositionally biased region" description="Low complexity" evidence="1">
    <location>
        <begin position="229"/>
        <end position="244"/>
    </location>
</feature>
<dbReference type="FunCoup" id="A0A1Y2G407">
    <property type="interactions" value="57"/>
</dbReference>
<dbReference type="SMART" id="SM00167">
    <property type="entry name" value="VPS9"/>
    <property type="match status" value="1"/>
</dbReference>
<feature type="region of interest" description="Disordered" evidence="1">
    <location>
        <begin position="1"/>
        <end position="44"/>
    </location>
</feature>
<feature type="compositionally biased region" description="Basic and acidic residues" evidence="1">
    <location>
        <begin position="510"/>
        <end position="534"/>
    </location>
</feature>
<dbReference type="GO" id="GO:0031267">
    <property type="term" value="F:small GTPase binding"/>
    <property type="evidence" value="ECO:0007669"/>
    <property type="project" value="TreeGrafter"/>
</dbReference>
<evidence type="ECO:0008006" key="6">
    <source>
        <dbReference type="Google" id="ProtNLM"/>
    </source>
</evidence>
<dbReference type="AlphaFoldDB" id="A0A1Y2G407"/>
<feature type="compositionally biased region" description="Basic and acidic residues" evidence="1">
    <location>
        <begin position="321"/>
        <end position="331"/>
    </location>
</feature>
<dbReference type="SMART" id="SM00546">
    <property type="entry name" value="CUE"/>
    <property type="match status" value="1"/>
</dbReference>
<dbReference type="STRING" id="106004.A0A1Y2G407"/>
<dbReference type="GO" id="GO:0030139">
    <property type="term" value="C:endocytic vesicle"/>
    <property type="evidence" value="ECO:0007669"/>
    <property type="project" value="TreeGrafter"/>
</dbReference>
<gene>
    <name evidence="4" type="ORF">BCR35DRAFT_298132</name>
</gene>
<feature type="region of interest" description="Disordered" evidence="1">
    <location>
        <begin position="799"/>
        <end position="836"/>
    </location>
</feature>
<dbReference type="InParanoid" id="A0A1Y2G407"/>
<dbReference type="InterPro" id="IPR037191">
    <property type="entry name" value="VPS9_dom_sf"/>
</dbReference>
<dbReference type="InterPro" id="IPR041545">
    <property type="entry name" value="DUF5601"/>
</dbReference>
<dbReference type="Gene3D" id="1.20.1050.80">
    <property type="entry name" value="VPS9 domain"/>
    <property type="match status" value="1"/>
</dbReference>
<dbReference type="Pfam" id="PF02845">
    <property type="entry name" value="CUE"/>
    <property type="match status" value="1"/>
</dbReference>